<evidence type="ECO:0000313" key="1">
    <source>
        <dbReference type="EMBL" id="MBX73149.1"/>
    </source>
</evidence>
<sequence length="18" mass="1978">MPASVPETVTKQYVLNNS</sequence>
<protein>
    <submittedName>
        <fullName evidence="1">Uncharacterized protein</fullName>
    </submittedName>
</protein>
<name>A0A2P2R1K2_RHIMU</name>
<dbReference type="EMBL" id="GGEC01092665">
    <property type="protein sequence ID" value="MBX73149.1"/>
    <property type="molecule type" value="Transcribed_RNA"/>
</dbReference>
<organism evidence="1">
    <name type="scientific">Rhizophora mucronata</name>
    <name type="common">Asiatic mangrove</name>
    <dbReference type="NCBI Taxonomy" id="61149"/>
    <lineage>
        <taxon>Eukaryota</taxon>
        <taxon>Viridiplantae</taxon>
        <taxon>Streptophyta</taxon>
        <taxon>Embryophyta</taxon>
        <taxon>Tracheophyta</taxon>
        <taxon>Spermatophyta</taxon>
        <taxon>Magnoliopsida</taxon>
        <taxon>eudicotyledons</taxon>
        <taxon>Gunneridae</taxon>
        <taxon>Pentapetalae</taxon>
        <taxon>rosids</taxon>
        <taxon>fabids</taxon>
        <taxon>Malpighiales</taxon>
        <taxon>Rhizophoraceae</taxon>
        <taxon>Rhizophora</taxon>
    </lineage>
</organism>
<accession>A0A2P2R1K2</accession>
<dbReference type="AlphaFoldDB" id="A0A2P2R1K2"/>
<proteinExistence type="predicted"/>
<reference evidence="1" key="1">
    <citation type="submission" date="2018-02" db="EMBL/GenBank/DDBJ databases">
        <title>Rhizophora mucronata_Transcriptome.</title>
        <authorList>
            <person name="Meera S.P."/>
            <person name="Sreeshan A."/>
            <person name="Augustine A."/>
        </authorList>
    </citation>
    <scope>NUCLEOTIDE SEQUENCE</scope>
    <source>
        <tissue evidence="1">Leaf</tissue>
    </source>
</reference>